<dbReference type="STRING" id="1302689.RG47T_3401"/>
<organism evidence="2 3">
    <name type="scientific">Mucilaginibacter polytrichastri</name>
    <dbReference type="NCBI Taxonomy" id="1302689"/>
    <lineage>
        <taxon>Bacteria</taxon>
        <taxon>Pseudomonadati</taxon>
        <taxon>Bacteroidota</taxon>
        <taxon>Sphingobacteriia</taxon>
        <taxon>Sphingobacteriales</taxon>
        <taxon>Sphingobacteriaceae</taxon>
        <taxon>Mucilaginibacter</taxon>
    </lineage>
</organism>
<dbReference type="EMBL" id="MPPL01000001">
    <property type="protein sequence ID" value="OKS87937.1"/>
    <property type="molecule type" value="Genomic_DNA"/>
</dbReference>
<comment type="caution">
    <text evidence="2">The sequence shown here is derived from an EMBL/GenBank/DDBJ whole genome shotgun (WGS) entry which is preliminary data.</text>
</comment>
<reference evidence="2 3" key="1">
    <citation type="submission" date="2016-11" db="EMBL/GenBank/DDBJ databases">
        <title>Whole Genome Sequencing of Mucilaginibacter polytrichastri RG4-7(T) isolated from the moss sample.</title>
        <authorList>
            <person name="Li Y."/>
        </authorList>
    </citation>
    <scope>NUCLEOTIDE SEQUENCE [LARGE SCALE GENOMIC DNA]</scope>
    <source>
        <strain evidence="2 3">RG4-7</strain>
    </source>
</reference>
<evidence type="ECO:0000313" key="2">
    <source>
        <dbReference type="EMBL" id="OKS87937.1"/>
    </source>
</evidence>
<accession>A0A1Q6A1P0</accession>
<dbReference type="Proteomes" id="UP000186720">
    <property type="component" value="Unassembled WGS sequence"/>
</dbReference>
<name>A0A1Q6A1P0_9SPHI</name>
<keyword evidence="1" id="KW-0472">Membrane</keyword>
<feature type="transmembrane region" description="Helical" evidence="1">
    <location>
        <begin position="64"/>
        <end position="83"/>
    </location>
</feature>
<feature type="transmembrane region" description="Helical" evidence="1">
    <location>
        <begin position="7"/>
        <end position="27"/>
    </location>
</feature>
<evidence type="ECO:0008006" key="4">
    <source>
        <dbReference type="Google" id="ProtNLM"/>
    </source>
</evidence>
<dbReference type="RefSeq" id="WP_074490471.1">
    <property type="nucleotide sequence ID" value="NZ_FPAM01000020.1"/>
</dbReference>
<keyword evidence="3" id="KW-1185">Reference proteome</keyword>
<evidence type="ECO:0000313" key="3">
    <source>
        <dbReference type="Proteomes" id="UP000186720"/>
    </source>
</evidence>
<keyword evidence="1" id="KW-0812">Transmembrane</keyword>
<gene>
    <name evidence="2" type="ORF">RG47T_3401</name>
</gene>
<sequence>MLKKNNIYLGIALGLVFPAISWLLFGYLYKGVVFMHKPAIPYLVAIALNLAVMKFIGQQQNKTAQGIMLSTFLFMIVIFLLVLKF</sequence>
<dbReference type="AlphaFoldDB" id="A0A1Q6A1P0"/>
<dbReference type="OrthoDB" id="797879at2"/>
<evidence type="ECO:0000256" key="1">
    <source>
        <dbReference type="SAM" id="Phobius"/>
    </source>
</evidence>
<keyword evidence="1" id="KW-1133">Transmembrane helix</keyword>
<feature type="transmembrane region" description="Helical" evidence="1">
    <location>
        <begin position="39"/>
        <end position="57"/>
    </location>
</feature>
<protein>
    <recommendedName>
        <fullName evidence="4">Stationary phase survival protein SurE</fullName>
    </recommendedName>
</protein>
<proteinExistence type="predicted"/>